<dbReference type="GO" id="GO:0005737">
    <property type="term" value="C:cytoplasm"/>
    <property type="evidence" value="ECO:0007669"/>
    <property type="project" value="UniProtKB-SubCell"/>
</dbReference>
<dbReference type="GO" id="GO:0006783">
    <property type="term" value="P:heme biosynthetic process"/>
    <property type="evidence" value="ECO:0007669"/>
    <property type="project" value="UniProtKB-UniRule"/>
</dbReference>
<keyword evidence="3 9" id="KW-0479">Metal-binding</keyword>
<dbReference type="HAMAP" id="MF_00323">
    <property type="entry name" value="Ferrochelatase"/>
    <property type="match status" value="1"/>
</dbReference>
<comment type="subcellular location">
    <subcellularLocation>
        <location evidence="9 10">Cytoplasm</location>
    </subcellularLocation>
</comment>
<feature type="binding site" evidence="9">
    <location>
        <position position="198"/>
    </location>
    <ligand>
        <name>Fe(2+)</name>
        <dbReference type="ChEBI" id="CHEBI:29033"/>
    </ligand>
</feature>
<comment type="pathway">
    <text evidence="9 10">Porphyrin-containing compound metabolism; protoheme biosynthesis; protoheme from protoporphyrin-IX: step 1/1.</text>
</comment>
<dbReference type="Gene3D" id="3.40.50.1400">
    <property type="match status" value="2"/>
</dbReference>
<dbReference type="InterPro" id="IPR033644">
    <property type="entry name" value="Ferrochelatase_C"/>
</dbReference>
<evidence type="ECO:0000313" key="12">
    <source>
        <dbReference type="Proteomes" id="UP000237222"/>
    </source>
</evidence>
<evidence type="ECO:0000256" key="4">
    <source>
        <dbReference type="ARBA" id="ARBA00023004"/>
    </source>
</evidence>
<evidence type="ECO:0000256" key="9">
    <source>
        <dbReference type="HAMAP-Rule" id="MF_00323"/>
    </source>
</evidence>
<dbReference type="EMBL" id="PQGG01000019">
    <property type="protein sequence ID" value="POP53212.1"/>
    <property type="molecule type" value="Genomic_DNA"/>
</dbReference>
<name>A0A2S4HGU2_9GAMM</name>
<dbReference type="UniPathway" id="UPA00252">
    <property type="reaction ID" value="UER00325"/>
</dbReference>
<dbReference type="CDD" id="cd00419">
    <property type="entry name" value="Ferrochelatase_C"/>
    <property type="match status" value="1"/>
</dbReference>
<feature type="binding site" evidence="9">
    <location>
        <position position="279"/>
    </location>
    <ligand>
        <name>Fe(2+)</name>
        <dbReference type="ChEBI" id="CHEBI:29033"/>
    </ligand>
</feature>
<keyword evidence="7 9" id="KW-0627">Porphyrin biosynthesis</keyword>
<protein>
    <recommendedName>
        <fullName evidence="9 10">Ferrochelatase</fullName>
        <ecNumber evidence="9 10">4.98.1.1</ecNumber>
    </recommendedName>
    <alternativeName>
        <fullName evidence="9">Heme synthase</fullName>
    </alternativeName>
    <alternativeName>
        <fullName evidence="9">Protoheme ferro-lyase</fullName>
    </alternativeName>
</protein>
<evidence type="ECO:0000256" key="7">
    <source>
        <dbReference type="ARBA" id="ARBA00023244"/>
    </source>
</evidence>
<dbReference type="SUPFAM" id="SSF53800">
    <property type="entry name" value="Chelatase"/>
    <property type="match status" value="1"/>
</dbReference>
<evidence type="ECO:0000256" key="6">
    <source>
        <dbReference type="ARBA" id="ARBA00023239"/>
    </source>
</evidence>
<evidence type="ECO:0000256" key="3">
    <source>
        <dbReference type="ARBA" id="ARBA00022723"/>
    </source>
</evidence>
<dbReference type="GO" id="GO:0046872">
    <property type="term" value="F:metal ion binding"/>
    <property type="evidence" value="ECO:0007669"/>
    <property type="project" value="UniProtKB-KW"/>
</dbReference>
<dbReference type="NCBIfam" id="TIGR00109">
    <property type="entry name" value="hemH"/>
    <property type="match status" value="1"/>
</dbReference>
<sequence length="332" mass="37741">MKAAGIVFINLGTPDSPSTASVRKFLREFLSDRRVVEVPRAIWVLILYLIILPFRSPRVARNYKQVWMNNISPLRFFSQRLVDGVAAKFAEHYPDAKIHTRLAMSYGDPNISAAIDELLAAGCERLFFLPLYPQYSATTTAAVHDQICKVFAARRDIPQWAWLKSYYDHPDYIAALASSVQQHWSENGRGELLLMSFHGIPKRNVELGDPYQSHCEKTAEALAGELGLNKSEWVLSYQSRLGKAEWLQPYTNKTVIGLAETGTKTLDVICPAFAVECLETLEEIDGEAHEFFIEKGGEAFRYIPCLNDEESHQNLMFSLCRPFLEEKNVNFR</sequence>
<keyword evidence="2 9" id="KW-0963">Cytoplasm</keyword>
<evidence type="ECO:0000256" key="5">
    <source>
        <dbReference type="ARBA" id="ARBA00023133"/>
    </source>
</evidence>
<dbReference type="PANTHER" id="PTHR11108">
    <property type="entry name" value="FERROCHELATASE"/>
    <property type="match status" value="1"/>
</dbReference>
<dbReference type="Pfam" id="PF00762">
    <property type="entry name" value="Ferrochelatase"/>
    <property type="match status" value="1"/>
</dbReference>
<gene>
    <name evidence="9" type="primary">hemH</name>
    <name evidence="11" type="ORF">C0068_09010</name>
</gene>
<dbReference type="RefSeq" id="WP_103684154.1">
    <property type="nucleotide sequence ID" value="NZ_PQGG01000019.1"/>
</dbReference>
<comment type="caution">
    <text evidence="11">The sequence shown here is derived from an EMBL/GenBank/DDBJ whole genome shotgun (WGS) entry which is preliminary data.</text>
</comment>
<evidence type="ECO:0000256" key="2">
    <source>
        <dbReference type="ARBA" id="ARBA00022490"/>
    </source>
</evidence>
<keyword evidence="6 9" id="KW-0456">Lyase</keyword>
<organism evidence="11 12">
    <name type="scientific">Zhongshania marina</name>
    <dbReference type="NCBI Taxonomy" id="2304603"/>
    <lineage>
        <taxon>Bacteria</taxon>
        <taxon>Pseudomonadati</taxon>
        <taxon>Pseudomonadota</taxon>
        <taxon>Gammaproteobacteria</taxon>
        <taxon>Cellvibrionales</taxon>
        <taxon>Spongiibacteraceae</taxon>
        <taxon>Zhongshania</taxon>
    </lineage>
</organism>
<comment type="catalytic activity">
    <reaction evidence="8">
        <text>Fe-coproporphyrin III + 2 H(+) = coproporphyrin III + Fe(2+)</text>
        <dbReference type="Rhea" id="RHEA:49572"/>
        <dbReference type="ChEBI" id="CHEBI:15378"/>
        <dbReference type="ChEBI" id="CHEBI:29033"/>
        <dbReference type="ChEBI" id="CHEBI:68438"/>
        <dbReference type="ChEBI" id="CHEBI:131725"/>
        <dbReference type="EC" id="4.99.1.9"/>
    </reaction>
    <physiologicalReaction direction="right-to-left" evidence="8">
        <dbReference type="Rhea" id="RHEA:49574"/>
    </physiologicalReaction>
</comment>
<dbReference type="AlphaFoldDB" id="A0A2S4HGU2"/>
<dbReference type="InterPro" id="IPR001015">
    <property type="entry name" value="Ferrochelatase"/>
</dbReference>
<reference evidence="11" key="1">
    <citation type="submission" date="2018-01" db="EMBL/GenBank/DDBJ databases">
        <authorList>
            <person name="Yu X.-D."/>
        </authorList>
    </citation>
    <scope>NUCLEOTIDE SEQUENCE</scope>
    <source>
        <strain evidence="11">ZX-21</strain>
    </source>
</reference>
<comment type="similarity">
    <text evidence="1 9 10">Belongs to the ferrochelatase family.</text>
</comment>
<dbReference type="GO" id="GO:0004325">
    <property type="term" value="F:ferrochelatase activity"/>
    <property type="evidence" value="ECO:0007669"/>
    <property type="project" value="UniProtKB-UniRule"/>
</dbReference>
<dbReference type="Proteomes" id="UP000237222">
    <property type="component" value="Unassembled WGS sequence"/>
</dbReference>
<dbReference type="OrthoDB" id="9809741at2"/>
<evidence type="ECO:0000256" key="10">
    <source>
        <dbReference type="RuleBase" id="RU000607"/>
    </source>
</evidence>
<keyword evidence="4 9" id="KW-0408">Iron</keyword>
<dbReference type="EC" id="4.98.1.1" evidence="9 10"/>
<keyword evidence="5 9" id="KW-0350">Heme biosynthesis</keyword>
<dbReference type="PROSITE" id="PS00534">
    <property type="entry name" value="FERROCHELATASE"/>
    <property type="match status" value="1"/>
</dbReference>
<dbReference type="InterPro" id="IPR019772">
    <property type="entry name" value="Ferrochelatase_AS"/>
</dbReference>
<dbReference type="FunFam" id="3.40.50.1400:FF:000002">
    <property type="entry name" value="Ferrochelatase"/>
    <property type="match status" value="1"/>
</dbReference>
<comment type="catalytic activity">
    <reaction evidence="9 10">
        <text>heme b + 2 H(+) = protoporphyrin IX + Fe(2+)</text>
        <dbReference type="Rhea" id="RHEA:22584"/>
        <dbReference type="ChEBI" id="CHEBI:15378"/>
        <dbReference type="ChEBI" id="CHEBI:29033"/>
        <dbReference type="ChEBI" id="CHEBI:57306"/>
        <dbReference type="ChEBI" id="CHEBI:60344"/>
        <dbReference type="EC" id="4.98.1.1"/>
    </reaction>
</comment>
<accession>A0A2S4HGU2</accession>
<evidence type="ECO:0000256" key="8">
    <source>
        <dbReference type="ARBA" id="ARBA00024536"/>
    </source>
</evidence>
<dbReference type="PANTHER" id="PTHR11108:SF1">
    <property type="entry name" value="FERROCHELATASE, MITOCHONDRIAL"/>
    <property type="match status" value="1"/>
</dbReference>
<evidence type="ECO:0000256" key="1">
    <source>
        <dbReference type="ARBA" id="ARBA00007718"/>
    </source>
</evidence>
<dbReference type="InterPro" id="IPR033659">
    <property type="entry name" value="Ferrochelatase_N"/>
</dbReference>
<comment type="function">
    <text evidence="9 10">Catalyzes the ferrous insertion into protoporphyrin IX.</text>
</comment>
<evidence type="ECO:0000313" key="11">
    <source>
        <dbReference type="EMBL" id="POP53212.1"/>
    </source>
</evidence>
<proteinExistence type="inferred from homology"/>
<dbReference type="CDD" id="cd03411">
    <property type="entry name" value="Ferrochelatase_N"/>
    <property type="match status" value="1"/>
</dbReference>